<keyword evidence="2" id="KW-0812">Transmembrane</keyword>
<organism evidence="3">
    <name type="scientific">Ostreobium sp. OS1B</name>
    <dbReference type="NCBI Taxonomy" id="1851547"/>
    <lineage>
        <taxon>Eukaryota</taxon>
        <taxon>Viridiplantae</taxon>
        <taxon>Chlorophyta</taxon>
        <taxon>core chlorophytes</taxon>
        <taxon>Ulvophyceae</taxon>
        <taxon>TCBD clade</taxon>
        <taxon>Bryopsidales</taxon>
        <taxon>Ostreobineae</taxon>
        <taxon>Ostreobiaceae</taxon>
        <taxon>Ostreobium</taxon>
    </lineage>
</organism>
<protein>
    <submittedName>
        <fullName evidence="3">Hypothetical chloroplast RF20</fullName>
    </submittedName>
</protein>
<name>A0A173CTK4_9CHLO</name>
<dbReference type="AlphaFoldDB" id="A0A173CTK4"/>
<comment type="similarity">
    <text evidence="1">Belongs to the ycf20 family.</text>
</comment>
<feature type="transmembrane region" description="Helical" evidence="2">
    <location>
        <begin position="95"/>
        <end position="114"/>
    </location>
</feature>
<gene>
    <name evidence="3" type="primary">ycf20</name>
</gene>
<accession>A0A173CTK4</accession>
<evidence type="ECO:0000256" key="2">
    <source>
        <dbReference type="SAM" id="Phobius"/>
    </source>
</evidence>
<keyword evidence="3" id="KW-0934">Plastid</keyword>
<proteinExistence type="inferred from homology"/>
<feature type="transmembrane region" description="Helical" evidence="2">
    <location>
        <begin position="29"/>
        <end position="50"/>
    </location>
</feature>
<dbReference type="EMBL" id="KU979013">
    <property type="protein sequence ID" value="ANG44417.1"/>
    <property type="molecule type" value="Genomic_DNA"/>
</dbReference>
<sequence>MGYLTRYYSQLSQFFNFISKKFIKLKGNFLSFLISLFIGFFFGNLFGTIVDSIRQLNVADSFLILLLLLFNEFINFNIYSNYKKKINTASKIKKLNFLNAFKIGFLLGIFIDSFKVGS</sequence>
<keyword evidence="2" id="KW-1133">Transmembrane helix</keyword>
<keyword evidence="3" id="KW-0150">Chloroplast</keyword>
<evidence type="ECO:0000313" key="3">
    <source>
        <dbReference type="EMBL" id="ANG44417.1"/>
    </source>
</evidence>
<keyword evidence="2" id="KW-0472">Membrane</keyword>
<reference evidence="3" key="1">
    <citation type="submission" date="2016-03" db="EMBL/GenBank/DDBJ databases">
        <title>The 'other' coral symbiont: Ostreobium diversity and distribution.</title>
        <authorList>
            <person name="del Campo J."/>
            <person name="Pombert J.-F."/>
            <person name="Slapeta J."/>
            <person name="Larkum A."/>
            <person name="Keeling P.J."/>
        </authorList>
    </citation>
    <scope>NUCLEOTIDE SEQUENCE</scope>
    <source>
        <strain evidence="3">OS1B</strain>
    </source>
</reference>
<evidence type="ECO:0000256" key="1">
    <source>
        <dbReference type="ARBA" id="ARBA00009846"/>
    </source>
</evidence>
<dbReference type="InterPro" id="IPR007572">
    <property type="entry name" value="Uncharacterised_Ycf20"/>
</dbReference>
<dbReference type="Pfam" id="PF04483">
    <property type="entry name" value="DUF565"/>
    <property type="match status" value="1"/>
</dbReference>
<feature type="transmembrane region" description="Helical" evidence="2">
    <location>
        <begin position="56"/>
        <end position="74"/>
    </location>
</feature>
<geneLocation type="chloroplast" evidence="3"/>